<organism evidence="1 2">
    <name type="scientific">Peribacillus psychrosaccharolyticus</name>
    <name type="common">Bacillus psychrosaccharolyticus</name>
    <dbReference type="NCBI Taxonomy" id="1407"/>
    <lineage>
        <taxon>Bacteria</taxon>
        <taxon>Bacillati</taxon>
        <taxon>Bacillota</taxon>
        <taxon>Bacilli</taxon>
        <taxon>Bacillales</taxon>
        <taxon>Bacillaceae</taxon>
        <taxon>Peribacillus</taxon>
    </lineage>
</organism>
<dbReference type="InterPro" id="IPR030910">
    <property type="entry name" value="SLAP_dom"/>
</dbReference>
<name>A0A974NQW2_PERPY</name>
<dbReference type="KEGG" id="ppsr:I6J18_11100"/>
<reference evidence="1 2" key="1">
    <citation type="submission" date="2021-01" db="EMBL/GenBank/DDBJ databases">
        <title>FDA dAtabase for Regulatory Grade micrObial Sequences (FDA-ARGOS): Supporting development and validation of Infectious Disease Dx tests.</title>
        <authorList>
            <person name="Nelson B."/>
            <person name="Plummer A."/>
            <person name="Tallon L."/>
            <person name="Sadzewicz L."/>
            <person name="Zhao X."/>
            <person name="Boylan J."/>
            <person name="Ott S."/>
            <person name="Bowen H."/>
            <person name="Vavikolanu K."/>
            <person name="Mehta A."/>
            <person name="Aluvathingal J."/>
            <person name="Nadendla S."/>
            <person name="Myers T."/>
            <person name="Yan Y."/>
            <person name="Sichtig H."/>
        </authorList>
    </citation>
    <scope>NUCLEOTIDE SEQUENCE [LARGE SCALE GENOMIC DNA]</scope>
    <source>
        <strain evidence="1 2">FDAARGOS_1161</strain>
    </source>
</reference>
<dbReference type="RefSeq" id="WP_040376306.1">
    <property type="nucleotide sequence ID" value="NZ_CP068053.1"/>
</dbReference>
<dbReference type="EMBL" id="CP068053">
    <property type="protein sequence ID" value="QQT02327.1"/>
    <property type="molecule type" value="Genomic_DNA"/>
</dbReference>
<evidence type="ECO:0000313" key="1">
    <source>
        <dbReference type="EMBL" id="QQT02327.1"/>
    </source>
</evidence>
<keyword evidence="2" id="KW-1185">Reference proteome</keyword>
<accession>A0A974NQW2</accession>
<protein>
    <submittedName>
        <fullName evidence="1">SLAP domain-containing protein</fullName>
    </submittedName>
</protein>
<sequence>MQQLKFEPSWDKALSSKDRSMFQEVFAKTCVSDTNRTQLVPVWHASNYKGELLITVLIHNFTNQTLTFHNTTLRYIEEDNVAAEHIFTHPSLIIEPEISMPWTFIFPVECLNNPVHRNGMLEIIT</sequence>
<proteinExistence type="predicted"/>
<dbReference type="Proteomes" id="UP000595254">
    <property type="component" value="Chromosome"/>
</dbReference>
<dbReference type="NCBIfam" id="TIGR04398">
    <property type="entry name" value="SLAP_DUP"/>
    <property type="match status" value="1"/>
</dbReference>
<gene>
    <name evidence="1" type="ORF">I6J18_11100</name>
</gene>
<dbReference type="AlphaFoldDB" id="A0A974NQW2"/>
<evidence type="ECO:0000313" key="2">
    <source>
        <dbReference type="Proteomes" id="UP000595254"/>
    </source>
</evidence>